<organism evidence="1 2">
    <name type="scientific">Legionella anisa</name>
    <dbReference type="NCBI Taxonomy" id="28082"/>
    <lineage>
        <taxon>Bacteria</taxon>
        <taxon>Pseudomonadati</taxon>
        <taxon>Pseudomonadota</taxon>
        <taxon>Gammaproteobacteria</taxon>
        <taxon>Legionellales</taxon>
        <taxon>Legionellaceae</taxon>
        <taxon>Legionella</taxon>
    </lineage>
</organism>
<evidence type="ECO:0000313" key="2">
    <source>
        <dbReference type="Proteomes" id="UP000192511"/>
    </source>
</evidence>
<accession>A0AAX0WVC3</accession>
<dbReference type="AlphaFoldDB" id="A0AAX0WVC3"/>
<dbReference type="RefSeq" id="WP_019233145.1">
    <property type="nucleotide sequence ID" value="NZ_CAAAHR010000052.1"/>
</dbReference>
<gene>
    <name evidence="1" type="ORF">A6J39_012865</name>
</gene>
<dbReference type="GeneID" id="98065618"/>
<evidence type="ECO:0000313" key="1">
    <source>
        <dbReference type="EMBL" id="PNL62028.1"/>
    </source>
</evidence>
<comment type="caution">
    <text evidence="1">The sequence shown here is derived from an EMBL/GenBank/DDBJ whole genome shotgun (WGS) entry which is preliminary data.</text>
</comment>
<keyword evidence="2" id="KW-1185">Reference proteome</keyword>
<dbReference type="Proteomes" id="UP000192511">
    <property type="component" value="Unassembled WGS sequence"/>
</dbReference>
<protein>
    <recommendedName>
        <fullName evidence="3">DrrA phosphatidylinositol 4-phosphate binding domain-containing protein</fullName>
    </recommendedName>
</protein>
<sequence>MARSHVEMAHVLGLQDNPFLSEDNTGWFIGSAVVSIKNRYKQLKNSNNSDLNFDVLPSSYYRDAAKKITDLSHGGYVGFSCRWPGHAFTLHAVKENDHTHFIYVNRGDPATEKRKEGAPTVMAFSVENKDAESFAKAMMSAAMSLSTRTAMSKFLEKHHDMENKELSRTLKKKNQKTGNCTVANSNIAWHFQLASDEMKKNGKSFAQAYEDTKSQYREMRVKDRVQAFKYLLNDRGCYLSDTAFLYNYLQTLEKFVRKDYAMQNQPNQTQHIKTLVDELTPNGIAKLVEPLVNENFTLKVDEYINARREQNKKDFPKMTEGQHRLFAAVTRNNLQSAKSRILTLAFKELPQEKQKELIAKDVSLIEYASKELQLALLQQNYNKYALYVSKEIKSTCNEYQTQLERESQETYQQPLNELSHAERGILEYSIDMEQRHYKAKSKQIAIERKTSGNFLLSQEAEQKEAKINNALRALYSYLSTGDQDNAKKTFEELCRACCERRFYLGGDKYSTHVQSAKWLIERINAYDETGNDFRTLLGIENNELHEINNKVRDIISGKNRNNAYHSISFKERYQEQNTEKREVQILTQHTEESTHTLNSQCLV</sequence>
<evidence type="ECO:0008006" key="3">
    <source>
        <dbReference type="Google" id="ProtNLM"/>
    </source>
</evidence>
<proteinExistence type="predicted"/>
<dbReference type="EMBL" id="NBTX02000004">
    <property type="protein sequence ID" value="PNL62028.1"/>
    <property type="molecule type" value="Genomic_DNA"/>
</dbReference>
<name>A0AAX0WVC3_9GAMM</name>
<reference evidence="1" key="1">
    <citation type="submission" date="2017-12" db="EMBL/GenBank/DDBJ databases">
        <title>FDA dAtabase for Regulatory Grade micrObial Sequences (FDA-ARGOS): Supporting development and validation of Infectious Disease Dx tests.</title>
        <authorList>
            <person name="Kerrigan L."/>
            <person name="Tallon L.J."/>
            <person name="Sadzewicz L."/>
            <person name="Sengamalay N."/>
            <person name="Ott S."/>
            <person name="Godinez A."/>
            <person name="Nagaraj S."/>
            <person name="Vavikolanu K."/>
            <person name="Vyas G."/>
            <person name="Nadendla S."/>
            <person name="Aluvathingal J."/>
            <person name="Sichtig H."/>
        </authorList>
    </citation>
    <scope>NUCLEOTIDE SEQUENCE [LARGE SCALE GENOMIC DNA]</scope>
    <source>
        <strain evidence="1">FDAARGOS_200</strain>
    </source>
</reference>